<reference evidence="2 3" key="1">
    <citation type="submission" date="2018-04" db="EMBL/GenBank/DDBJ databases">
        <authorList>
            <person name="Huttner S."/>
            <person name="Dainat J."/>
        </authorList>
    </citation>
    <scope>NUCLEOTIDE SEQUENCE [LARGE SCALE GENOMIC DNA]</scope>
</reference>
<dbReference type="Proteomes" id="UP000289323">
    <property type="component" value="Unassembled WGS sequence"/>
</dbReference>
<protein>
    <submittedName>
        <fullName evidence="2">C5953738-8698-4f21-96ad-6387f3b1f31c</fullName>
    </submittedName>
</protein>
<organism evidence="2 3">
    <name type="scientific">Thermothielavioides terrestris</name>
    <dbReference type="NCBI Taxonomy" id="2587410"/>
    <lineage>
        <taxon>Eukaryota</taxon>
        <taxon>Fungi</taxon>
        <taxon>Dikarya</taxon>
        <taxon>Ascomycota</taxon>
        <taxon>Pezizomycotina</taxon>
        <taxon>Sordariomycetes</taxon>
        <taxon>Sordariomycetidae</taxon>
        <taxon>Sordariales</taxon>
        <taxon>Chaetomiaceae</taxon>
        <taxon>Thermothielavioides</taxon>
    </lineage>
</organism>
<accession>A0A3S4BPJ0</accession>
<dbReference type="AlphaFoldDB" id="A0A3S4BPJ0"/>
<dbReference type="EMBL" id="OUUZ01000015">
    <property type="protein sequence ID" value="SPQ25807.1"/>
    <property type="molecule type" value="Genomic_DNA"/>
</dbReference>
<evidence type="ECO:0000313" key="3">
    <source>
        <dbReference type="Proteomes" id="UP000289323"/>
    </source>
</evidence>
<evidence type="ECO:0000256" key="1">
    <source>
        <dbReference type="SAM" id="MobiDB-lite"/>
    </source>
</evidence>
<evidence type="ECO:0000313" key="2">
    <source>
        <dbReference type="EMBL" id="SPQ25807.1"/>
    </source>
</evidence>
<name>A0A3S4BPJ0_9PEZI</name>
<proteinExistence type="predicted"/>
<feature type="region of interest" description="Disordered" evidence="1">
    <location>
        <begin position="211"/>
        <end position="237"/>
    </location>
</feature>
<gene>
    <name evidence="2" type="ORF">TT172_LOCUS8226</name>
</gene>
<sequence length="294" mass="34868">MHPFPVWPGVPFLWEQYKCDCYKYFQFYLCGCPDLTIAKSGRPPEHQPSIRRCAMWYKPEWEQRQAASYRFEHKPDWDLPFKQPQVLPFPCYDHWIQSRIFLDPSALGDLGRRLDNPATNPPRAARWNRNIRALQHFQEQGRTWELKKRVREVLDDPSQRPSAPANQPYTNPLFAYFSIPPAKNQSHFSSLTWLLEEQRVDLWALDGYRWLHPQPQPQPEPQQQQQQQPCAPRFDGNTHRGYAGGAYRFDLETLECSRWANWHKWDEKGRWARAVGDWFSMGGWAVEEGGLLER</sequence>